<dbReference type="EnsemblMetazoa" id="G7571.1">
    <property type="protein sequence ID" value="G7571.1:cds"/>
    <property type="gene ID" value="G7571"/>
</dbReference>
<dbReference type="PANTHER" id="PTHR24043:SF8">
    <property type="entry name" value="EGF-LIKE DOMAIN-CONTAINING PROTEIN"/>
    <property type="match status" value="1"/>
</dbReference>
<keyword evidence="1" id="KW-0245">EGF-like domain</keyword>
<keyword evidence="2" id="KW-1133">Transmembrane helix</keyword>
<dbReference type="GO" id="GO:0005044">
    <property type="term" value="F:scavenger receptor activity"/>
    <property type="evidence" value="ECO:0007669"/>
    <property type="project" value="InterPro"/>
</dbReference>
<keyword evidence="4" id="KW-1185">Reference proteome</keyword>
<name>A0A8W8NKE0_MAGGI</name>
<proteinExistence type="predicted"/>
<organism evidence="3 4">
    <name type="scientific">Magallana gigas</name>
    <name type="common">Pacific oyster</name>
    <name type="synonym">Crassostrea gigas</name>
    <dbReference type="NCBI Taxonomy" id="29159"/>
    <lineage>
        <taxon>Eukaryota</taxon>
        <taxon>Metazoa</taxon>
        <taxon>Spiralia</taxon>
        <taxon>Lophotrochozoa</taxon>
        <taxon>Mollusca</taxon>
        <taxon>Bivalvia</taxon>
        <taxon>Autobranchia</taxon>
        <taxon>Pteriomorphia</taxon>
        <taxon>Ostreida</taxon>
        <taxon>Ostreoidea</taxon>
        <taxon>Ostreidae</taxon>
        <taxon>Magallana</taxon>
    </lineage>
</organism>
<evidence type="ECO:0000256" key="1">
    <source>
        <dbReference type="ARBA" id="ARBA00022536"/>
    </source>
</evidence>
<evidence type="ECO:0000313" key="3">
    <source>
        <dbReference type="EnsemblMetazoa" id="G7571.1:cds"/>
    </source>
</evidence>
<dbReference type="Proteomes" id="UP000005408">
    <property type="component" value="Unassembled WGS sequence"/>
</dbReference>
<evidence type="ECO:0008006" key="5">
    <source>
        <dbReference type="Google" id="ProtNLM"/>
    </source>
</evidence>
<accession>A0A8W8NKE0</accession>
<evidence type="ECO:0000313" key="4">
    <source>
        <dbReference type="Proteomes" id="UP000005408"/>
    </source>
</evidence>
<dbReference type="PANTHER" id="PTHR24043">
    <property type="entry name" value="SCAVENGER RECEPTOR CLASS F"/>
    <property type="match status" value="1"/>
</dbReference>
<reference evidence="3" key="1">
    <citation type="submission" date="2022-08" db="UniProtKB">
        <authorList>
            <consortium name="EnsemblMetazoa"/>
        </authorList>
    </citation>
    <scope>IDENTIFICATION</scope>
    <source>
        <strain evidence="3">05x7-T-G4-1.051#20</strain>
    </source>
</reference>
<dbReference type="Gene3D" id="2.170.300.10">
    <property type="entry name" value="Tie2 ligand-binding domain superfamily"/>
    <property type="match status" value="1"/>
</dbReference>
<keyword evidence="2" id="KW-0472">Membrane</keyword>
<feature type="transmembrane region" description="Helical" evidence="2">
    <location>
        <begin position="227"/>
        <end position="253"/>
    </location>
</feature>
<dbReference type="AlphaFoldDB" id="A0A8W8NKE0"/>
<dbReference type="InterPro" id="IPR042635">
    <property type="entry name" value="MEGF10/SREC1/2-like"/>
</dbReference>
<sequence length="306" mass="34152">MNTPTVDMASSPSRTLMSRKTRHSLLMSQEFLQLKLMVNVTDKVKFKRQKKKIFYDRTTKDLSELEIGQPVRMRATTAQGKKWTYGTCVDNIGKRSYLDEDAESPVFMAPLVTFSVPSPVKTGHVTYKMENVWDVNLGDSTKCNHVTGQCEKGCDTGWTGSLCTKECDGGTFGYDCVNNCSGHCLNGSTCNKQSGACDRSCNPGYTYIDCSKKRIVLYQNVSSSTSWIIACTASLVVNCVLISGACLLCRGIYTKKVSISRDLLSRSKRSIYYTDTELAIKTGENSTYQELDLSREEIEYQNTAIR</sequence>
<keyword evidence="2" id="KW-0812">Transmembrane</keyword>
<protein>
    <recommendedName>
        <fullName evidence="5">Scavenger receptor class F member 2</fullName>
    </recommendedName>
</protein>
<evidence type="ECO:0000256" key="2">
    <source>
        <dbReference type="SAM" id="Phobius"/>
    </source>
</evidence>